<dbReference type="GO" id="GO:0008270">
    <property type="term" value="F:zinc ion binding"/>
    <property type="evidence" value="ECO:0007669"/>
    <property type="project" value="UniProtKB-KW"/>
</dbReference>
<keyword evidence="5" id="KW-0175">Coiled coil</keyword>
<dbReference type="PANTHER" id="PTHR24103">
    <property type="entry name" value="E3 UBIQUITIN-PROTEIN LIGASE TRIM"/>
    <property type="match status" value="1"/>
</dbReference>
<evidence type="ECO:0000256" key="3">
    <source>
        <dbReference type="ARBA" id="ARBA00022833"/>
    </source>
</evidence>
<dbReference type="GeneID" id="102369894"/>
<keyword evidence="9" id="KW-1185">Reference proteome</keyword>
<evidence type="ECO:0000256" key="1">
    <source>
        <dbReference type="ARBA" id="ARBA00022723"/>
    </source>
</evidence>
<proteinExistence type="predicted"/>
<sequence>MASPRPGQDIQEEIKCPICLEYLTDPVTLECGHNFCRACISDYCEKWEEHESLECPVCRAKIQKGNLRPNWQLANVVEGIKHLEFVPGAEDLCVSHKKELSLFCEEDGVAVCVACERSPEHSSHKVLLIEKASQKYKEQIQDALEFLREERKRLEDLRVNESQKHQEYQEMTKAERQKVVSEFKRLHQMLEKQEQLLLARLAELEREIEKSQEETVTKLSDKMSHLNCLIREMESKCQQQSRYLLQDIKSTLSRCKKEQFQLLGGISPELQTRLNNWSELNLRETFSLLQDSGKVCPDFTNHRIKEFVKHIPVSGYFTNILVYIFCDHIVFPDNLQSYLEKGSYSKVMVTLDPHTAHPCLVLSVDWRSVRRADTQQHLPNNPERFDRHCCVLGREGFTSGRHCWEVEVQEWGFWAMGVAKESVKRKGKIHISPEEGIWAVQRGLGQFQALMSPHPTPLSLRQAPSRVRVCLDYAGRRVSFLDADTEDPIYVFQPASFNGDRIRPWLCLGGVEVKLRLCH</sequence>
<gene>
    <name evidence="10" type="primary">LOC102369894</name>
</gene>
<dbReference type="PROSITE" id="PS50119">
    <property type="entry name" value="ZF_BBOX"/>
    <property type="match status" value="1"/>
</dbReference>
<dbReference type="SMART" id="SM00336">
    <property type="entry name" value="BBOX"/>
    <property type="match status" value="1"/>
</dbReference>
<dbReference type="SUPFAM" id="SSF49899">
    <property type="entry name" value="Concanavalin A-like lectins/glucanases"/>
    <property type="match status" value="1"/>
</dbReference>
<dbReference type="InterPro" id="IPR003879">
    <property type="entry name" value="Butyrophylin_SPRY"/>
</dbReference>
<feature type="domain" description="B30.2/SPRY" evidence="8">
    <location>
        <begin position="329"/>
        <end position="519"/>
    </location>
</feature>
<dbReference type="RefSeq" id="XP_025055664.1">
    <property type="nucleotide sequence ID" value="XM_025199879.1"/>
</dbReference>
<reference evidence="10" key="1">
    <citation type="submission" date="2025-08" db="UniProtKB">
        <authorList>
            <consortium name="RefSeq"/>
        </authorList>
    </citation>
    <scope>IDENTIFICATION</scope>
</reference>
<dbReference type="Pfam" id="PF15227">
    <property type="entry name" value="zf-C3HC4_4"/>
    <property type="match status" value="1"/>
</dbReference>
<dbReference type="CDD" id="cd12888">
    <property type="entry name" value="SPRY_PRY_TRIM7_like"/>
    <property type="match status" value="1"/>
</dbReference>
<keyword evidence="2 4" id="KW-0863">Zinc-finger</keyword>
<dbReference type="Gene3D" id="3.30.160.60">
    <property type="entry name" value="Classic Zinc Finger"/>
    <property type="match status" value="1"/>
</dbReference>
<dbReference type="Pfam" id="PF00622">
    <property type="entry name" value="SPRY"/>
    <property type="match status" value="1"/>
</dbReference>
<dbReference type="InterPro" id="IPR043136">
    <property type="entry name" value="B30.2/SPRY_sf"/>
</dbReference>
<dbReference type="KEGG" id="asn:102369894"/>
<dbReference type="InterPro" id="IPR001841">
    <property type="entry name" value="Znf_RING"/>
</dbReference>
<dbReference type="SUPFAM" id="SSF57845">
    <property type="entry name" value="B-box zinc-binding domain"/>
    <property type="match status" value="1"/>
</dbReference>
<dbReference type="InterPro" id="IPR050143">
    <property type="entry name" value="TRIM/RBCC"/>
</dbReference>
<dbReference type="InterPro" id="IPR013320">
    <property type="entry name" value="ConA-like_dom_sf"/>
</dbReference>
<evidence type="ECO:0000259" key="6">
    <source>
        <dbReference type="PROSITE" id="PS50089"/>
    </source>
</evidence>
<dbReference type="InterPro" id="IPR013083">
    <property type="entry name" value="Znf_RING/FYVE/PHD"/>
</dbReference>
<evidence type="ECO:0000313" key="9">
    <source>
        <dbReference type="Proteomes" id="UP000189705"/>
    </source>
</evidence>
<evidence type="ECO:0000259" key="8">
    <source>
        <dbReference type="PROSITE" id="PS50188"/>
    </source>
</evidence>
<dbReference type="Gene3D" id="2.60.120.920">
    <property type="match status" value="1"/>
</dbReference>
<dbReference type="Pfam" id="PF00643">
    <property type="entry name" value="zf-B_box"/>
    <property type="match status" value="1"/>
</dbReference>
<dbReference type="PROSITE" id="PS00518">
    <property type="entry name" value="ZF_RING_1"/>
    <property type="match status" value="1"/>
</dbReference>
<dbReference type="AlphaFoldDB" id="A0A3Q0G7N2"/>
<keyword evidence="1" id="KW-0479">Metal-binding</keyword>
<dbReference type="InterPro" id="IPR001870">
    <property type="entry name" value="B30.2/SPRY"/>
</dbReference>
<dbReference type="InterPro" id="IPR000315">
    <property type="entry name" value="Znf_B-box"/>
</dbReference>
<dbReference type="PROSITE" id="PS50089">
    <property type="entry name" value="ZF_RING_2"/>
    <property type="match status" value="1"/>
</dbReference>
<name>A0A3Q0G7N2_ALLSI</name>
<evidence type="ECO:0000256" key="2">
    <source>
        <dbReference type="ARBA" id="ARBA00022771"/>
    </source>
</evidence>
<dbReference type="FunFam" id="2.60.120.920:FF:000004">
    <property type="entry name" value="Butyrophilin subfamily 1 member A1"/>
    <property type="match status" value="1"/>
</dbReference>
<dbReference type="Proteomes" id="UP000189705">
    <property type="component" value="Unplaced"/>
</dbReference>
<dbReference type="InterPro" id="IPR003877">
    <property type="entry name" value="SPRY_dom"/>
</dbReference>
<dbReference type="PRINTS" id="PR01407">
    <property type="entry name" value="BUTYPHLNCDUF"/>
</dbReference>
<dbReference type="PROSITE" id="PS50188">
    <property type="entry name" value="B302_SPRY"/>
    <property type="match status" value="1"/>
</dbReference>
<dbReference type="SMART" id="SM00449">
    <property type="entry name" value="SPRY"/>
    <property type="match status" value="1"/>
</dbReference>
<dbReference type="InterPro" id="IPR006574">
    <property type="entry name" value="PRY"/>
</dbReference>
<evidence type="ECO:0000256" key="4">
    <source>
        <dbReference type="PROSITE-ProRule" id="PRU00024"/>
    </source>
</evidence>
<evidence type="ECO:0000256" key="5">
    <source>
        <dbReference type="SAM" id="Coils"/>
    </source>
</evidence>
<evidence type="ECO:0000259" key="7">
    <source>
        <dbReference type="PROSITE" id="PS50119"/>
    </source>
</evidence>
<dbReference type="InParanoid" id="A0A3Q0G7N2"/>
<dbReference type="SMART" id="SM00184">
    <property type="entry name" value="RING"/>
    <property type="match status" value="1"/>
</dbReference>
<feature type="coiled-coil region" evidence="5">
    <location>
        <begin position="137"/>
        <end position="221"/>
    </location>
</feature>
<dbReference type="Gene3D" id="3.30.40.10">
    <property type="entry name" value="Zinc/RING finger domain, C3HC4 (zinc finger)"/>
    <property type="match status" value="1"/>
</dbReference>
<dbReference type="CDD" id="cd16598">
    <property type="entry name" value="RING-HC_TRIM26_C-IV"/>
    <property type="match status" value="1"/>
</dbReference>
<dbReference type="SUPFAM" id="SSF57850">
    <property type="entry name" value="RING/U-box"/>
    <property type="match status" value="1"/>
</dbReference>
<protein>
    <submittedName>
        <fullName evidence="10">Tripartite motif-containing protein 10-like</fullName>
    </submittedName>
</protein>
<accession>A0A3Q0G7N2</accession>
<evidence type="ECO:0000313" key="10">
    <source>
        <dbReference type="RefSeq" id="XP_025055664.1"/>
    </source>
</evidence>
<keyword evidence="3" id="KW-0862">Zinc</keyword>
<dbReference type="InterPro" id="IPR017907">
    <property type="entry name" value="Znf_RING_CS"/>
</dbReference>
<organism evidence="9 10">
    <name type="scientific">Alligator sinensis</name>
    <name type="common">Chinese alligator</name>
    <dbReference type="NCBI Taxonomy" id="38654"/>
    <lineage>
        <taxon>Eukaryota</taxon>
        <taxon>Metazoa</taxon>
        <taxon>Chordata</taxon>
        <taxon>Craniata</taxon>
        <taxon>Vertebrata</taxon>
        <taxon>Euteleostomi</taxon>
        <taxon>Archelosauria</taxon>
        <taxon>Archosauria</taxon>
        <taxon>Crocodylia</taxon>
        <taxon>Alligatoridae</taxon>
        <taxon>Alligatorinae</taxon>
        <taxon>Alligator</taxon>
    </lineage>
</organism>
<feature type="domain" description="B box-type" evidence="7">
    <location>
        <begin position="88"/>
        <end position="129"/>
    </location>
</feature>
<feature type="domain" description="RING-type" evidence="6">
    <location>
        <begin position="16"/>
        <end position="59"/>
    </location>
</feature>
<dbReference type="Pfam" id="PF13765">
    <property type="entry name" value="PRY"/>
    <property type="match status" value="1"/>
</dbReference>
<dbReference type="SMART" id="SM00589">
    <property type="entry name" value="PRY"/>
    <property type="match status" value="1"/>
</dbReference>